<evidence type="ECO:0000256" key="7">
    <source>
        <dbReference type="ARBA" id="ARBA00023277"/>
    </source>
</evidence>
<dbReference type="InterPro" id="IPR050406">
    <property type="entry name" value="FGGY_Carb_Kinase"/>
</dbReference>
<dbReference type="CDD" id="cd07808">
    <property type="entry name" value="ASKHA_NBD_FGGY_EcXK-like"/>
    <property type="match status" value="1"/>
</dbReference>
<evidence type="ECO:0000256" key="10">
    <source>
        <dbReference type="RuleBase" id="RU364073"/>
    </source>
</evidence>
<dbReference type="GO" id="GO:0005998">
    <property type="term" value="P:xylulose catabolic process"/>
    <property type="evidence" value="ECO:0007669"/>
    <property type="project" value="UniProtKB-UniRule"/>
</dbReference>
<dbReference type="InterPro" id="IPR018484">
    <property type="entry name" value="FGGY_N"/>
</dbReference>
<dbReference type="eggNOG" id="COG1070">
    <property type="taxonomic scope" value="Bacteria"/>
</dbReference>
<evidence type="ECO:0000313" key="13">
    <source>
        <dbReference type="EMBL" id="AGH44478.1"/>
    </source>
</evidence>
<dbReference type="PIRSF" id="PIRSF000538">
    <property type="entry name" value="GlpK"/>
    <property type="match status" value="1"/>
</dbReference>
<dbReference type="GO" id="GO:0004856">
    <property type="term" value="F:D-xylulokinase activity"/>
    <property type="evidence" value="ECO:0007669"/>
    <property type="project" value="UniProtKB-UniRule"/>
</dbReference>
<dbReference type="InterPro" id="IPR000577">
    <property type="entry name" value="Carb_kinase_FGGY"/>
</dbReference>
<comment type="function">
    <text evidence="8">Catalyzes the phosphorylation of D-xylulose to D-xylulose 5-phosphate.</text>
</comment>
<dbReference type="Gene3D" id="3.30.420.40">
    <property type="match status" value="2"/>
</dbReference>
<dbReference type="AlphaFoldDB" id="K6YVW4"/>
<dbReference type="PATRIC" id="fig|1129794.4.peg.2349"/>
<dbReference type="PANTHER" id="PTHR43095:SF6">
    <property type="entry name" value="XYLULOSE KINASE"/>
    <property type="match status" value="1"/>
</dbReference>
<dbReference type="InterPro" id="IPR006000">
    <property type="entry name" value="Xylulokinase"/>
</dbReference>
<dbReference type="PROSITE" id="PS00445">
    <property type="entry name" value="FGGY_KINASES_2"/>
    <property type="match status" value="1"/>
</dbReference>
<evidence type="ECO:0000256" key="4">
    <source>
        <dbReference type="ARBA" id="ARBA00022741"/>
    </source>
</evidence>
<dbReference type="Pfam" id="PF00370">
    <property type="entry name" value="FGGY_N"/>
    <property type="match status" value="1"/>
</dbReference>
<evidence type="ECO:0000256" key="1">
    <source>
        <dbReference type="ARBA" id="ARBA00009156"/>
    </source>
</evidence>
<keyword evidence="7 8" id="KW-0119">Carbohydrate metabolism</keyword>
<keyword evidence="2 8" id="KW-0859">Xylose metabolism</keyword>
<evidence type="ECO:0000313" key="14">
    <source>
        <dbReference type="Proteomes" id="UP000011864"/>
    </source>
</evidence>
<keyword evidence="4 8" id="KW-0547">Nucleotide-binding</keyword>
<dbReference type="KEGG" id="gps:C427_2369"/>
<keyword evidence="6 8" id="KW-0067">ATP-binding</keyword>
<dbReference type="HOGENOM" id="CLU_009281_3_0_6"/>
<evidence type="ECO:0000259" key="11">
    <source>
        <dbReference type="Pfam" id="PF00370"/>
    </source>
</evidence>
<dbReference type="GO" id="GO:0005524">
    <property type="term" value="F:ATP binding"/>
    <property type="evidence" value="ECO:0007669"/>
    <property type="project" value="UniProtKB-UniRule"/>
</dbReference>
<dbReference type="Proteomes" id="UP000011864">
    <property type="component" value="Chromosome"/>
</dbReference>
<sequence>MYLGIDLGTSGIKVIITNPEGQIVDSQSAELMVSRPQALWSEQNPADWWTAFCKVMDDLSSRPYLSQVKAIGLSGQMHGATLLDKNGEVIRPAILWNDGRSAKECEELEQAVQNSRETTGNIMMPGFTAPKLLWAKHHEAENFARIAKVLLPKDYLRWLLTGDFATDMSDAAGTLWLNTKKRIWDIEMLAACGLNLAHMPQLFEGNQITGVLQSDIASRWGLSTVPVIAGAGDNAAGAIGVGLVEPGQGMISLGTSGVYFVVTDHFSQQAELAVHSFCHALPERWHLMSVMLSAASCLDWFAKQVVEEDIGRLLEQLENNPVDQKTAPYYLPYLSGERTPHNDPLAQGAFIGLTHDTGKLDMLHAVLEGVCFAFADGVDALHQSGTKATEITVIGGGAQSAYWRQLMADVLKTKITFRHGGEVGPALGAARLAHLAMQPELSIEQICPQPEALQIHTPNTATQKIFEQRLAVYRKTYSQLRTIFNKEIL</sequence>
<evidence type="ECO:0000256" key="2">
    <source>
        <dbReference type="ARBA" id="ARBA00022629"/>
    </source>
</evidence>
<evidence type="ECO:0000256" key="8">
    <source>
        <dbReference type="HAMAP-Rule" id="MF_02220"/>
    </source>
</evidence>
<dbReference type="InterPro" id="IPR018483">
    <property type="entry name" value="Carb_kinase_FGGY_CS"/>
</dbReference>
<proteinExistence type="inferred from homology"/>
<accession>K6YVW4</accession>
<dbReference type="OrthoDB" id="9805576at2"/>
<dbReference type="STRING" id="1129794.C427_2369"/>
<feature type="domain" description="Carbohydrate kinase FGGY N-terminal" evidence="11">
    <location>
        <begin position="1"/>
        <end position="240"/>
    </location>
</feature>
<dbReference type="EC" id="2.7.1.17" evidence="8 10"/>
<evidence type="ECO:0000256" key="3">
    <source>
        <dbReference type="ARBA" id="ARBA00022679"/>
    </source>
</evidence>
<gene>
    <name evidence="8 10" type="primary">xylB</name>
    <name evidence="13" type="ORF">C427_2369</name>
</gene>
<feature type="site" description="Important for activity" evidence="8">
    <location>
        <position position="6"/>
    </location>
</feature>
<comment type="similarity">
    <text evidence="1 8 9">Belongs to the FGGY kinase family.</text>
</comment>
<feature type="binding site" evidence="8">
    <location>
        <begin position="77"/>
        <end position="78"/>
    </location>
    <ligand>
        <name>substrate</name>
    </ligand>
</feature>
<comment type="catalytic activity">
    <reaction evidence="8 10">
        <text>D-xylulose + ATP = D-xylulose 5-phosphate + ADP + H(+)</text>
        <dbReference type="Rhea" id="RHEA:10964"/>
        <dbReference type="ChEBI" id="CHEBI:15378"/>
        <dbReference type="ChEBI" id="CHEBI:17140"/>
        <dbReference type="ChEBI" id="CHEBI:30616"/>
        <dbReference type="ChEBI" id="CHEBI:57737"/>
        <dbReference type="ChEBI" id="CHEBI:456216"/>
        <dbReference type="EC" id="2.7.1.17"/>
    </reaction>
</comment>
<evidence type="ECO:0000256" key="6">
    <source>
        <dbReference type="ARBA" id="ARBA00022840"/>
    </source>
</evidence>
<keyword evidence="14" id="KW-1185">Reference proteome</keyword>
<feature type="active site" description="Proton acceptor" evidence="8">
    <location>
        <position position="233"/>
    </location>
</feature>
<evidence type="ECO:0000256" key="9">
    <source>
        <dbReference type="RuleBase" id="RU003733"/>
    </source>
</evidence>
<evidence type="ECO:0000259" key="12">
    <source>
        <dbReference type="Pfam" id="PF02782"/>
    </source>
</evidence>
<dbReference type="InterPro" id="IPR043129">
    <property type="entry name" value="ATPase_NBD"/>
</dbReference>
<dbReference type="SUPFAM" id="SSF53067">
    <property type="entry name" value="Actin-like ATPase domain"/>
    <property type="match status" value="2"/>
</dbReference>
<dbReference type="InterPro" id="IPR018485">
    <property type="entry name" value="FGGY_C"/>
</dbReference>
<dbReference type="NCBIfam" id="TIGR01312">
    <property type="entry name" value="XylB"/>
    <property type="match status" value="1"/>
</dbReference>
<keyword evidence="3 8" id="KW-0808">Transferase</keyword>
<dbReference type="GO" id="GO:0042732">
    <property type="term" value="P:D-xylose metabolic process"/>
    <property type="evidence" value="ECO:0007669"/>
    <property type="project" value="UniProtKB-KW"/>
</dbReference>
<dbReference type="EMBL" id="CP003837">
    <property type="protein sequence ID" value="AGH44478.1"/>
    <property type="molecule type" value="Genomic_DNA"/>
</dbReference>
<dbReference type="RefSeq" id="WP_007636575.1">
    <property type="nucleotide sequence ID" value="NC_020514.1"/>
</dbReference>
<organism evidence="13 14">
    <name type="scientific">Paraglaciecola psychrophila 170</name>
    <dbReference type="NCBI Taxonomy" id="1129794"/>
    <lineage>
        <taxon>Bacteria</taxon>
        <taxon>Pseudomonadati</taxon>
        <taxon>Pseudomonadota</taxon>
        <taxon>Gammaproteobacteria</taxon>
        <taxon>Alteromonadales</taxon>
        <taxon>Alteromonadaceae</taxon>
        <taxon>Paraglaciecola</taxon>
    </lineage>
</organism>
<dbReference type="HAMAP" id="MF_02220">
    <property type="entry name" value="XylB"/>
    <property type="match status" value="1"/>
</dbReference>
<keyword evidence="5 8" id="KW-0418">Kinase</keyword>
<name>K6YVW4_9ALTE</name>
<reference evidence="13 14" key="1">
    <citation type="journal article" date="2013" name="Genome Announc.">
        <title>Complete Genome Sequence of Glaciecola psychrophila Strain 170T.</title>
        <authorList>
            <person name="Yin J."/>
            <person name="Chen J."/>
            <person name="Liu G."/>
            <person name="Yu Y."/>
            <person name="Song L."/>
            <person name="Wang X."/>
            <person name="Qu X."/>
        </authorList>
    </citation>
    <scope>NUCLEOTIDE SEQUENCE [LARGE SCALE GENOMIC DNA]</scope>
    <source>
        <strain evidence="13 14">170</strain>
    </source>
</reference>
<feature type="domain" description="Carbohydrate kinase FGGY C-terminal" evidence="12">
    <location>
        <begin position="250"/>
        <end position="437"/>
    </location>
</feature>
<dbReference type="Pfam" id="PF02782">
    <property type="entry name" value="FGGY_C"/>
    <property type="match status" value="1"/>
</dbReference>
<protein>
    <recommendedName>
        <fullName evidence="8 10">Xylulose kinase</fullName>
        <shortName evidence="8 10">Xylulokinase</shortName>
        <ecNumber evidence="8 10">2.7.1.17</ecNumber>
    </recommendedName>
</protein>
<evidence type="ECO:0000256" key="5">
    <source>
        <dbReference type="ARBA" id="ARBA00022777"/>
    </source>
</evidence>
<dbReference type="PANTHER" id="PTHR43095">
    <property type="entry name" value="SUGAR KINASE"/>
    <property type="match status" value="1"/>
</dbReference>